<reference evidence="1 2" key="1">
    <citation type="submission" date="2014-04" db="EMBL/GenBank/DDBJ databases">
        <authorList>
            <consortium name="DOE Joint Genome Institute"/>
            <person name="Kuo A."/>
            <person name="Kohler A."/>
            <person name="Jargeat P."/>
            <person name="Nagy L.G."/>
            <person name="Floudas D."/>
            <person name="Copeland A."/>
            <person name="Barry K.W."/>
            <person name="Cichocki N."/>
            <person name="Veneault-Fourrey C."/>
            <person name="LaButti K."/>
            <person name="Lindquist E.A."/>
            <person name="Lipzen A."/>
            <person name="Lundell T."/>
            <person name="Morin E."/>
            <person name="Murat C."/>
            <person name="Sun H."/>
            <person name="Tunlid A."/>
            <person name="Henrissat B."/>
            <person name="Grigoriev I.V."/>
            <person name="Hibbett D.S."/>
            <person name="Martin F."/>
            <person name="Nordberg H.P."/>
            <person name="Cantor M.N."/>
            <person name="Hua S.X."/>
        </authorList>
    </citation>
    <scope>NUCLEOTIDE SEQUENCE [LARGE SCALE GENOMIC DNA]</scope>
    <source>
        <strain evidence="1 2">Ve08.2h10</strain>
    </source>
</reference>
<proteinExistence type="predicted"/>
<dbReference type="InParanoid" id="A0A0D0DSS9"/>
<evidence type="ECO:0000313" key="1">
    <source>
        <dbReference type="EMBL" id="KIK96653.1"/>
    </source>
</evidence>
<organism evidence="1 2">
    <name type="scientific">Paxillus rubicundulus Ve08.2h10</name>
    <dbReference type="NCBI Taxonomy" id="930991"/>
    <lineage>
        <taxon>Eukaryota</taxon>
        <taxon>Fungi</taxon>
        <taxon>Dikarya</taxon>
        <taxon>Basidiomycota</taxon>
        <taxon>Agaricomycotina</taxon>
        <taxon>Agaricomycetes</taxon>
        <taxon>Agaricomycetidae</taxon>
        <taxon>Boletales</taxon>
        <taxon>Paxilineae</taxon>
        <taxon>Paxillaceae</taxon>
        <taxon>Paxillus</taxon>
    </lineage>
</organism>
<gene>
    <name evidence="1" type="ORF">PAXRUDRAFT_825710</name>
</gene>
<name>A0A0D0DSS9_9AGAM</name>
<dbReference type="STRING" id="930991.A0A0D0DSS9"/>
<keyword evidence="2" id="KW-1185">Reference proteome</keyword>
<dbReference type="AlphaFoldDB" id="A0A0D0DSS9"/>
<dbReference type="EMBL" id="KN824975">
    <property type="protein sequence ID" value="KIK96653.1"/>
    <property type="molecule type" value="Genomic_DNA"/>
</dbReference>
<accession>A0A0D0DSS9</accession>
<protein>
    <submittedName>
        <fullName evidence="1">Uncharacterized protein</fullName>
    </submittedName>
</protein>
<sequence length="52" mass="5779">MVHPSSKRAKRPPVTLDALTLLQQGLNLSDPFDASAWTVASLAFWSCCRLDY</sequence>
<dbReference type="OrthoDB" id="3254696at2759"/>
<dbReference type="HOGENOM" id="CLU_3087873_0_0_1"/>
<reference evidence="2" key="2">
    <citation type="submission" date="2015-01" db="EMBL/GenBank/DDBJ databases">
        <title>Evolutionary Origins and Diversification of the Mycorrhizal Mutualists.</title>
        <authorList>
            <consortium name="DOE Joint Genome Institute"/>
            <consortium name="Mycorrhizal Genomics Consortium"/>
            <person name="Kohler A."/>
            <person name="Kuo A."/>
            <person name="Nagy L.G."/>
            <person name="Floudas D."/>
            <person name="Copeland A."/>
            <person name="Barry K.W."/>
            <person name="Cichocki N."/>
            <person name="Veneault-Fourrey C."/>
            <person name="LaButti K."/>
            <person name="Lindquist E.A."/>
            <person name="Lipzen A."/>
            <person name="Lundell T."/>
            <person name="Morin E."/>
            <person name="Murat C."/>
            <person name="Riley R."/>
            <person name="Ohm R."/>
            <person name="Sun H."/>
            <person name="Tunlid A."/>
            <person name="Henrissat B."/>
            <person name="Grigoriev I.V."/>
            <person name="Hibbett D.S."/>
            <person name="Martin F."/>
        </authorList>
    </citation>
    <scope>NUCLEOTIDE SEQUENCE [LARGE SCALE GENOMIC DNA]</scope>
    <source>
        <strain evidence="2">Ve08.2h10</strain>
    </source>
</reference>
<dbReference type="Proteomes" id="UP000054538">
    <property type="component" value="Unassembled WGS sequence"/>
</dbReference>
<evidence type="ECO:0000313" key="2">
    <source>
        <dbReference type="Proteomes" id="UP000054538"/>
    </source>
</evidence>